<feature type="region of interest" description="Disordered" evidence="2">
    <location>
        <begin position="480"/>
        <end position="503"/>
    </location>
</feature>
<sequence length="707" mass="78367">MAEVTPAPGAGAASSTTLPNTAPPSALPPTDVREGFDDNLVSMFHNNSGDEEGDDDDDDDDDDASNIETDTEKEPDVPLSIQDRLKLANTIVAQTPDSMQSVIGVKEPLTAAAYGGALARAWAAVNPEIFQSEADKEVGNRARENLSNTLKWASEQLPELHALWSADNVKVPVVEEPLDRYHRHAHILATSHMKVLYKACQEGHQADLTNAIKTKKYDGLLRETADALRALHTINNDIKNYNKTKKHPKTMGIIRSDRFFAIWSSSESTKLPFLCKTLRLPLGWSELPPVERYNYEEDAGMYWVPLWYELTPLLLRLWNGIVKGSPVPVVMPIHSEVMAKLKEVNSKIATLNSQKGQPVQLHEIQEDIIAQALTVLYSTVQNSQLDKFRIARDQIDTAFAELGYPEAWTPRATTECLICMKVIVNDATDYTQCQQCGVRVHKGCSSLWAQAYRDLSGKADFTCPHCRASTASFVEPTPQTATQAATETAKQNPPLKNTGKKRRIQIPPRKVSRCVRPGYTAYGQKISHINVYGNCAQVVVENENGSRELLTAMQAGGLAIVKAAENFPGIGRIESDGWKDLRARVSEMGEYGLLWVAIASHWDPMSDILPSVICCFFHHLDGVFTVKVGSRSNVAKILGKAGDLMVAEAICGSDDVSSVEEAVEIIYGVTHEEREEHWDSHPRPRRHRSPRKMKKEDKEEPVQISSS</sequence>
<keyword evidence="1" id="KW-0862">Zinc</keyword>
<feature type="compositionally biased region" description="Acidic residues" evidence="2">
    <location>
        <begin position="49"/>
        <end position="69"/>
    </location>
</feature>
<dbReference type="Gene3D" id="3.30.40.10">
    <property type="entry name" value="Zinc/RING finger domain, C3HC4 (zinc finger)"/>
    <property type="match status" value="1"/>
</dbReference>
<dbReference type="PROSITE" id="PS50089">
    <property type="entry name" value="ZF_RING_2"/>
    <property type="match status" value="1"/>
</dbReference>
<feature type="region of interest" description="Disordered" evidence="2">
    <location>
        <begin position="673"/>
        <end position="707"/>
    </location>
</feature>
<dbReference type="OrthoDB" id="4187782at2759"/>
<feature type="compositionally biased region" description="Basic and acidic residues" evidence="2">
    <location>
        <begin position="673"/>
        <end position="682"/>
    </location>
</feature>
<dbReference type="EMBL" id="LCZI01001521">
    <property type="protein sequence ID" value="KKZ60607.1"/>
    <property type="molecule type" value="Genomic_DNA"/>
</dbReference>
<dbReference type="InterPro" id="IPR011011">
    <property type="entry name" value="Znf_FYVE_PHD"/>
</dbReference>
<dbReference type="InterPro" id="IPR013083">
    <property type="entry name" value="Znf_RING/FYVE/PHD"/>
</dbReference>
<feature type="domain" description="RING-type" evidence="3">
    <location>
        <begin position="416"/>
        <end position="467"/>
    </location>
</feature>
<protein>
    <recommendedName>
        <fullName evidence="3">RING-type domain-containing protein</fullName>
    </recommendedName>
</protein>
<gene>
    <name evidence="4" type="ORF">EMCG_04727</name>
</gene>
<evidence type="ECO:0000256" key="1">
    <source>
        <dbReference type="PROSITE-ProRule" id="PRU00175"/>
    </source>
</evidence>
<dbReference type="InterPro" id="IPR001841">
    <property type="entry name" value="Znf_RING"/>
</dbReference>
<accession>A0A0G2HR62</accession>
<keyword evidence="1" id="KW-0479">Metal-binding</keyword>
<dbReference type="AlphaFoldDB" id="A0A0G2HR62"/>
<reference evidence="5" key="1">
    <citation type="journal article" date="2015" name="PLoS Genet.">
        <title>The dynamic genome and transcriptome of the human fungal pathogen Blastomyces and close relative Emmonsia.</title>
        <authorList>
            <person name="Munoz J.F."/>
            <person name="Gauthier G.M."/>
            <person name="Desjardins C.A."/>
            <person name="Gallo J.E."/>
            <person name="Holder J."/>
            <person name="Sullivan T.D."/>
            <person name="Marty A.J."/>
            <person name="Carmen J.C."/>
            <person name="Chen Z."/>
            <person name="Ding L."/>
            <person name="Gujja S."/>
            <person name="Magrini V."/>
            <person name="Misas E."/>
            <person name="Mitreva M."/>
            <person name="Priest M."/>
            <person name="Saif S."/>
            <person name="Whiston E.A."/>
            <person name="Young S."/>
            <person name="Zeng Q."/>
            <person name="Goldman W.E."/>
            <person name="Mardis E.R."/>
            <person name="Taylor J.W."/>
            <person name="McEwen J.G."/>
            <person name="Clay O.K."/>
            <person name="Klein B.S."/>
            <person name="Cuomo C.A."/>
        </authorList>
    </citation>
    <scope>NUCLEOTIDE SEQUENCE [LARGE SCALE GENOMIC DNA]</scope>
    <source>
        <strain evidence="5">UAMH 3008</strain>
    </source>
</reference>
<dbReference type="GO" id="GO:0008270">
    <property type="term" value="F:zinc ion binding"/>
    <property type="evidence" value="ECO:0007669"/>
    <property type="project" value="UniProtKB-KW"/>
</dbReference>
<evidence type="ECO:0000259" key="3">
    <source>
        <dbReference type="PROSITE" id="PS50089"/>
    </source>
</evidence>
<evidence type="ECO:0000256" key="2">
    <source>
        <dbReference type="SAM" id="MobiDB-lite"/>
    </source>
</evidence>
<keyword evidence="1" id="KW-0863">Zinc-finger</keyword>
<evidence type="ECO:0000313" key="5">
    <source>
        <dbReference type="Proteomes" id="UP000034164"/>
    </source>
</evidence>
<dbReference type="Proteomes" id="UP000034164">
    <property type="component" value="Unassembled WGS sequence"/>
</dbReference>
<feature type="compositionally biased region" description="Low complexity" evidence="2">
    <location>
        <begin position="480"/>
        <end position="489"/>
    </location>
</feature>
<organism evidence="4 5">
    <name type="scientific">[Emmonsia] crescens</name>
    <dbReference type="NCBI Taxonomy" id="73230"/>
    <lineage>
        <taxon>Eukaryota</taxon>
        <taxon>Fungi</taxon>
        <taxon>Dikarya</taxon>
        <taxon>Ascomycota</taxon>
        <taxon>Pezizomycotina</taxon>
        <taxon>Eurotiomycetes</taxon>
        <taxon>Eurotiomycetidae</taxon>
        <taxon>Onygenales</taxon>
        <taxon>Ajellomycetaceae</taxon>
        <taxon>Emergomyces</taxon>
    </lineage>
</organism>
<feature type="region of interest" description="Disordered" evidence="2">
    <location>
        <begin position="1"/>
        <end position="80"/>
    </location>
</feature>
<name>A0A0G2HR62_9EURO</name>
<dbReference type="VEuPathDB" id="FungiDB:EMCG_04727"/>
<dbReference type="SUPFAM" id="SSF57903">
    <property type="entry name" value="FYVE/PHD zinc finger"/>
    <property type="match status" value="1"/>
</dbReference>
<comment type="caution">
    <text evidence="4">The sequence shown here is derived from an EMBL/GenBank/DDBJ whole genome shotgun (WGS) entry which is preliminary data.</text>
</comment>
<proteinExistence type="predicted"/>
<evidence type="ECO:0000313" key="4">
    <source>
        <dbReference type="EMBL" id="KKZ60607.1"/>
    </source>
</evidence>
<feature type="compositionally biased region" description="Basic residues" evidence="2">
    <location>
        <begin position="683"/>
        <end position="693"/>
    </location>
</feature>